<dbReference type="Pfam" id="PF13561">
    <property type="entry name" value="adh_short_C2"/>
    <property type="match status" value="1"/>
</dbReference>
<dbReference type="GO" id="GO:0016491">
    <property type="term" value="F:oxidoreductase activity"/>
    <property type="evidence" value="ECO:0007669"/>
    <property type="project" value="UniProtKB-KW"/>
</dbReference>
<dbReference type="InterPro" id="IPR057326">
    <property type="entry name" value="KR_dom"/>
</dbReference>
<reference evidence="5" key="1">
    <citation type="submission" date="2016-11" db="EMBL/GenBank/DDBJ databases">
        <authorList>
            <person name="Shukria A."/>
            <person name="Stevens D.C."/>
        </authorList>
    </citation>
    <scope>NUCLEOTIDE SEQUENCE [LARGE SCALE GENOMIC DNA]</scope>
    <source>
        <strain evidence="5">Cbfe23</strain>
    </source>
</reference>
<gene>
    <name evidence="4" type="ORF">BON30_25540</name>
</gene>
<reference evidence="4 5" key="2">
    <citation type="submission" date="2016-12" db="EMBL/GenBank/DDBJ databases">
        <title>Draft Genome Sequence of Cystobacter ferrugineus Strain Cbfe23.</title>
        <authorList>
            <person name="Akbar S."/>
            <person name="Dowd S.E."/>
            <person name="Stevens D.C."/>
        </authorList>
    </citation>
    <scope>NUCLEOTIDE SEQUENCE [LARGE SCALE GENOMIC DNA]</scope>
    <source>
        <strain evidence="4 5">Cbfe23</strain>
    </source>
</reference>
<evidence type="ECO:0000259" key="3">
    <source>
        <dbReference type="SMART" id="SM00822"/>
    </source>
</evidence>
<dbReference type="InterPro" id="IPR051122">
    <property type="entry name" value="SDR_DHRS6-like"/>
</dbReference>
<keyword evidence="5" id="KW-1185">Reference proteome</keyword>
<evidence type="ECO:0000313" key="5">
    <source>
        <dbReference type="Proteomes" id="UP000182229"/>
    </source>
</evidence>
<evidence type="ECO:0000313" key="4">
    <source>
        <dbReference type="EMBL" id="OJH37570.1"/>
    </source>
</evidence>
<dbReference type="SMART" id="SM00822">
    <property type="entry name" value="PKS_KR"/>
    <property type="match status" value="1"/>
</dbReference>
<keyword evidence="2" id="KW-0560">Oxidoreductase</keyword>
<dbReference type="PANTHER" id="PTHR43477">
    <property type="entry name" value="DIHYDROANTICAPSIN 7-DEHYDROGENASE"/>
    <property type="match status" value="1"/>
</dbReference>
<evidence type="ECO:0000256" key="1">
    <source>
        <dbReference type="ARBA" id="ARBA00006484"/>
    </source>
</evidence>
<organism evidence="4 5">
    <name type="scientific">Cystobacter ferrugineus</name>
    <dbReference type="NCBI Taxonomy" id="83449"/>
    <lineage>
        <taxon>Bacteria</taxon>
        <taxon>Pseudomonadati</taxon>
        <taxon>Myxococcota</taxon>
        <taxon>Myxococcia</taxon>
        <taxon>Myxococcales</taxon>
        <taxon>Cystobacterineae</taxon>
        <taxon>Archangiaceae</taxon>
        <taxon>Cystobacter</taxon>
    </lineage>
</organism>
<dbReference type="InterPro" id="IPR036291">
    <property type="entry name" value="NAD(P)-bd_dom_sf"/>
</dbReference>
<protein>
    <submittedName>
        <fullName evidence="4">Short chain dehydrogenase</fullName>
    </submittedName>
</protein>
<comment type="similarity">
    <text evidence="1">Belongs to the short-chain dehydrogenases/reductases (SDR) family.</text>
</comment>
<name>A0A1L9B5T0_9BACT</name>
<dbReference type="SUPFAM" id="SSF51735">
    <property type="entry name" value="NAD(P)-binding Rossmann-fold domains"/>
    <property type="match status" value="1"/>
</dbReference>
<evidence type="ECO:0000256" key="2">
    <source>
        <dbReference type="ARBA" id="ARBA00023002"/>
    </source>
</evidence>
<dbReference type="RefSeq" id="WP_071901036.1">
    <property type="nucleotide sequence ID" value="NZ_MPIN01000007.1"/>
</dbReference>
<dbReference type="CDD" id="cd05233">
    <property type="entry name" value="SDR_c"/>
    <property type="match status" value="1"/>
</dbReference>
<proteinExistence type="inferred from homology"/>
<sequence length="238" mass="24733">MNLQDQQIVIIGGSSGIGLGVASACLEAGASVTLVGRSPDRLEVAATQLGGGARVRTFAADVTEESQVRELFQSRPPAHHVVLTSVHAYYAPIRQFDVAQARRTLDSKLVGALNVAKHARFAGQGSLILTGGVASDRPGPGGAVIAAVNGGLVALARSLALELAPVRVNVISPGWIDTPMWEVIAGASKQERLEQHARRLPVGRVGLPADIGHAALFLMGNGFTTGETLHVDGGHRLV</sequence>
<dbReference type="OrthoDB" id="5363038at2"/>
<dbReference type="EMBL" id="MPIN01000007">
    <property type="protein sequence ID" value="OJH37570.1"/>
    <property type="molecule type" value="Genomic_DNA"/>
</dbReference>
<dbReference type="PANTHER" id="PTHR43477:SF1">
    <property type="entry name" value="DIHYDROANTICAPSIN 7-DEHYDROGENASE"/>
    <property type="match status" value="1"/>
</dbReference>
<dbReference type="InterPro" id="IPR002347">
    <property type="entry name" value="SDR_fam"/>
</dbReference>
<comment type="caution">
    <text evidence="4">The sequence shown here is derived from an EMBL/GenBank/DDBJ whole genome shotgun (WGS) entry which is preliminary data.</text>
</comment>
<dbReference type="Gene3D" id="3.40.50.720">
    <property type="entry name" value="NAD(P)-binding Rossmann-like Domain"/>
    <property type="match status" value="1"/>
</dbReference>
<dbReference type="Proteomes" id="UP000182229">
    <property type="component" value="Unassembled WGS sequence"/>
</dbReference>
<accession>A0A1L9B5T0</accession>
<feature type="domain" description="Ketoreductase" evidence="3">
    <location>
        <begin position="6"/>
        <end position="178"/>
    </location>
</feature>
<dbReference type="STRING" id="83449.BON30_25540"/>
<dbReference type="AlphaFoldDB" id="A0A1L9B5T0"/>
<dbReference type="NCBIfam" id="NF005449">
    <property type="entry name" value="PRK07041.1"/>
    <property type="match status" value="1"/>
</dbReference>
<dbReference type="PRINTS" id="PR00081">
    <property type="entry name" value="GDHRDH"/>
</dbReference>